<keyword evidence="2" id="KW-1185">Reference proteome</keyword>
<name>A0ACC5ZNY7_9TELE</name>
<gene>
    <name evidence="1" type="ORF">PDJAM_G00175370</name>
</gene>
<evidence type="ECO:0000313" key="2">
    <source>
        <dbReference type="Proteomes" id="UP000830395"/>
    </source>
</evidence>
<reference evidence="1" key="1">
    <citation type="submission" date="2020-02" db="EMBL/GenBank/DDBJ databases">
        <title>Genome sequencing of the panga catfish, Pangasius djambal.</title>
        <authorList>
            <person name="Wen M."/>
            <person name="Zahm M."/>
            <person name="Roques C."/>
            <person name="Cabau C."/>
            <person name="Klopp C."/>
            <person name="Donnadieu C."/>
            <person name="Jouanno E."/>
            <person name="Avarre J.-C."/>
            <person name="Campet M."/>
            <person name="Ha T."/>
            <person name="Dugue R."/>
            <person name="Lampietro C."/>
            <person name="Louis A."/>
            <person name="Herpin A."/>
            <person name="Echchiki A."/>
            <person name="Berthelot C."/>
            <person name="Parey E."/>
            <person name="Roest-Crollius H."/>
            <person name="Braasch I."/>
            <person name="Postlethwait J.H."/>
            <person name="Bobe J."/>
            <person name="Montfort J."/>
            <person name="Bouchez O."/>
            <person name="Begum T."/>
            <person name="Schartl M."/>
            <person name="Gustiano R."/>
            <person name="Guiguen Y."/>
        </authorList>
    </citation>
    <scope>NUCLEOTIDE SEQUENCE</scope>
    <source>
        <strain evidence="1">Pdj_M5554</strain>
    </source>
</reference>
<dbReference type="Proteomes" id="UP000830395">
    <property type="component" value="Chromosome 29"/>
</dbReference>
<comment type="caution">
    <text evidence="1">The sequence shown here is derived from an EMBL/GenBank/DDBJ whole genome shotgun (WGS) entry which is preliminary data.</text>
</comment>
<organism evidence="1 2">
    <name type="scientific">Pangasius djambal</name>
    <dbReference type="NCBI Taxonomy" id="1691987"/>
    <lineage>
        <taxon>Eukaryota</taxon>
        <taxon>Metazoa</taxon>
        <taxon>Chordata</taxon>
        <taxon>Craniata</taxon>
        <taxon>Vertebrata</taxon>
        <taxon>Euteleostomi</taxon>
        <taxon>Actinopterygii</taxon>
        <taxon>Neopterygii</taxon>
        <taxon>Teleostei</taxon>
        <taxon>Ostariophysi</taxon>
        <taxon>Siluriformes</taxon>
        <taxon>Pangasiidae</taxon>
        <taxon>Pangasius</taxon>
    </lineage>
</organism>
<dbReference type="EMBL" id="CM041003">
    <property type="protein sequence ID" value="MCJ8749375.1"/>
    <property type="molecule type" value="Genomic_DNA"/>
</dbReference>
<protein>
    <submittedName>
        <fullName evidence="1">Uncharacterized protein</fullName>
    </submittedName>
</protein>
<evidence type="ECO:0000313" key="1">
    <source>
        <dbReference type="EMBL" id="MCJ8749375.1"/>
    </source>
</evidence>
<accession>A0ACC5ZNY7</accession>
<sequence>MTPPPIMSKLRIILLGKSLSQTSSVGNFILGRSAFETEDPPCSAELLTSESVRGHEEGRDVTIINTPQLFDPKLSQEELSQRINECVSLSEPGPHAFLLVVQPHDFTQKDRNQPNATKLIGCRFTVQVDNDTKRTTKATQELLKAKKLNVLKWPSQSPDPNPIELLFIY</sequence>
<proteinExistence type="predicted"/>